<evidence type="ECO:0008006" key="4">
    <source>
        <dbReference type="Google" id="ProtNLM"/>
    </source>
</evidence>
<evidence type="ECO:0000256" key="1">
    <source>
        <dbReference type="ARBA" id="ARBA00023235"/>
    </source>
</evidence>
<dbReference type="SUPFAM" id="SSF53743">
    <property type="entry name" value="FucI/AraA N-terminal and middle domains"/>
    <property type="match status" value="1"/>
</dbReference>
<gene>
    <name evidence="3" type="ORF">S03H2_18440</name>
</gene>
<dbReference type="EMBL" id="BARU01009570">
    <property type="protein sequence ID" value="GAH38758.1"/>
    <property type="molecule type" value="Genomic_DNA"/>
</dbReference>
<dbReference type="AlphaFoldDB" id="X1H0F7"/>
<organism evidence="3">
    <name type="scientific">marine sediment metagenome</name>
    <dbReference type="NCBI Taxonomy" id="412755"/>
    <lineage>
        <taxon>unclassified sequences</taxon>
        <taxon>metagenomes</taxon>
        <taxon>ecological metagenomes</taxon>
    </lineage>
</organism>
<evidence type="ECO:0000313" key="3">
    <source>
        <dbReference type="EMBL" id="GAH38758.1"/>
    </source>
</evidence>
<name>X1H0F7_9ZZZZ</name>
<proteinExistence type="predicted"/>
<comment type="caution">
    <text evidence="3">The sequence shown here is derived from an EMBL/GenBank/DDBJ whole genome shotgun (WGS) entry which is preliminary data.</text>
</comment>
<sequence>MSFINKKESKTYFGVIVGNRDVFPDHLAKEGRKEIISVLEELGYGYVILSESNTKDGVVESYSDAKKCAKLFRDNKDSIAGIILCLPNFSDEKAFANTLKLSDLNVPILIQASSDEVDKMNRQFRRDAFCGKLSVCSVLYQ</sequence>
<dbReference type="InterPro" id="IPR009015">
    <property type="entry name" value="Fucose_isomerase_N/cen_sf"/>
</dbReference>
<feature type="non-terminal residue" evidence="3">
    <location>
        <position position="141"/>
    </location>
</feature>
<dbReference type="PANTHER" id="PTHR36120:SF1">
    <property type="entry name" value="L-FUCOSE ISOMERASE C-TERMINAL DOMAIN-CONTAINING PROTEIN"/>
    <property type="match status" value="1"/>
</dbReference>
<dbReference type="GO" id="GO:0016861">
    <property type="term" value="F:intramolecular oxidoreductase activity, interconverting aldoses and ketoses"/>
    <property type="evidence" value="ECO:0007669"/>
    <property type="project" value="InterPro"/>
</dbReference>
<reference evidence="3" key="1">
    <citation type="journal article" date="2014" name="Front. Microbiol.">
        <title>High frequency of phylogenetically diverse reductive dehalogenase-homologous genes in deep subseafloor sedimentary metagenomes.</title>
        <authorList>
            <person name="Kawai M."/>
            <person name="Futagami T."/>
            <person name="Toyoda A."/>
            <person name="Takaki Y."/>
            <person name="Nishi S."/>
            <person name="Hori S."/>
            <person name="Arai W."/>
            <person name="Tsubouchi T."/>
            <person name="Morono Y."/>
            <person name="Uchiyama I."/>
            <person name="Ito T."/>
            <person name="Fujiyama A."/>
            <person name="Inagaki F."/>
            <person name="Takami H."/>
        </authorList>
    </citation>
    <scope>NUCLEOTIDE SEQUENCE</scope>
    <source>
        <strain evidence="3">Expedition CK06-06</strain>
    </source>
</reference>
<dbReference type="GO" id="GO:0005737">
    <property type="term" value="C:cytoplasm"/>
    <property type="evidence" value="ECO:0007669"/>
    <property type="project" value="InterPro"/>
</dbReference>
<keyword evidence="2" id="KW-0119">Carbohydrate metabolism</keyword>
<protein>
    <recommendedName>
        <fullName evidence="4">Fucose isomerase</fullName>
    </recommendedName>
</protein>
<dbReference type="GO" id="GO:0005996">
    <property type="term" value="P:monosaccharide metabolic process"/>
    <property type="evidence" value="ECO:0007669"/>
    <property type="project" value="InterPro"/>
</dbReference>
<dbReference type="PANTHER" id="PTHR36120">
    <property type="entry name" value="FUCOSE ISOMERASE"/>
    <property type="match status" value="1"/>
</dbReference>
<evidence type="ECO:0000256" key="2">
    <source>
        <dbReference type="ARBA" id="ARBA00023277"/>
    </source>
</evidence>
<keyword evidence="1" id="KW-0413">Isomerase</keyword>
<accession>X1H0F7</accession>